<dbReference type="InterPro" id="IPR042234">
    <property type="entry name" value="WDFY1/WDFY2"/>
</dbReference>
<evidence type="ECO:0000313" key="1">
    <source>
        <dbReference type="Proteomes" id="UP000050741"/>
    </source>
</evidence>
<dbReference type="PANTHER" id="PTHR46189">
    <property type="entry name" value="LD41958P"/>
    <property type="match status" value="1"/>
</dbReference>
<dbReference type="GO" id="GO:0005769">
    <property type="term" value="C:early endosome"/>
    <property type="evidence" value="ECO:0007669"/>
    <property type="project" value="TreeGrafter"/>
</dbReference>
<dbReference type="AlphaFoldDB" id="A0A183CCB5"/>
<proteinExistence type="predicted"/>
<reference evidence="1" key="1">
    <citation type="submission" date="2014-05" db="EMBL/GenBank/DDBJ databases">
        <title>The genome and life-stage specific transcriptomes of Globodera pallida elucidate key aspects of plant parasitism by a cyst nematode.</title>
        <authorList>
            <person name="Cotton J.A."/>
            <person name="Lilley C.J."/>
            <person name="Jones L.M."/>
            <person name="Kikuchi T."/>
            <person name="Reid A.J."/>
            <person name="Thorpe P."/>
            <person name="Tsai I.J."/>
            <person name="Beasley H."/>
            <person name="Blok V."/>
            <person name="Cock P.J.A."/>
            <person name="Van den Akker S.E."/>
            <person name="Holroyd N."/>
            <person name="Hunt M."/>
            <person name="Mantelin S."/>
            <person name="Naghra H."/>
            <person name="Pain A."/>
            <person name="Palomares-Rius J.E."/>
            <person name="Zarowiecki M."/>
            <person name="Berriman M."/>
            <person name="Jones J.T."/>
            <person name="Urwin P.E."/>
        </authorList>
    </citation>
    <scope>NUCLEOTIDE SEQUENCE [LARGE SCALE GENOMIC DNA]</scope>
    <source>
        <strain evidence="1">Lindley</strain>
    </source>
</reference>
<protein>
    <submittedName>
        <fullName evidence="2">CS domain-containing protein</fullName>
    </submittedName>
</protein>
<sequence>MAAVINQHPSVTTESSLGENAKMELAQKIEGQLMGRIAGIHLLEREDGILTINEDRTLRVLLKRESGTFWPSIIQDLPHIPTILSCTSSLVLRTDKSMNILSRTISTAFHSNANGIRTPVL</sequence>
<dbReference type="PANTHER" id="PTHR46189:SF1">
    <property type="entry name" value="LD41958P"/>
    <property type="match status" value="1"/>
</dbReference>
<name>A0A183CCB5_GLOPA</name>
<accession>A0A183CCB5</accession>
<organism evidence="1 2">
    <name type="scientific">Globodera pallida</name>
    <name type="common">Potato cyst nematode worm</name>
    <name type="synonym">Heterodera pallida</name>
    <dbReference type="NCBI Taxonomy" id="36090"/>
    <lineage>
        <taxon>Eukaryota</taxon>
        <taxon>Metazoa</taxon>
        <taxon>Ecdysozoa</taxon>
        <taxon>Nematoda</taxon>
        <taxon>Chromadorea</taxon>
        <taxon>Rhabditida</taxon>
        <taxon>Tylenchina</taxon>
        <taxon>Tylenchomorpha</taxon>
        <taxon>Tylenchoidea</taxon>
        <taxon>Heteroderidae</taxon>
        <taxon>Heteroderinae</taxon>
        <taxon>Globodera</taxon>
    </lineage>
</organism>
<dbReference type="WBParaSite" id="GPLIN_001051600">
    <property type="protein sequence ID" value="GPLIN_001051600"/>
    <property type="gene ID" value="GPLIN_001051600"/>
</dbReference>
<dbReference type="Proteomes" id="UP000050741">
    <property type="component" value="Unassembled WGS sequence"/>
</dbReference>
<keyword evidence="1" id="KW-1185">Reference proteome</keyword>
<reference evidence="2" key="2">
    <citation type="submission" date="2016-06" db="UniProtKB">
        <authorList>
            <consortium name="WormBaseParasite"/>
        </authorList>
    </citation>
    <scope>IDENTIFICATION</scope>
</reference>
<evidence type="ECO:0000313" key="2">
    <source>
        <dbReference type="WBParaSite" id="GPLIN_001051600"/>
    </source>
</evidence>